<dbReference type="Gene3D" id="3.90.70.80">
    <property type="match status" value="1"/>
</dbReference>
<feature type="compositionally biased region" description="Polar residues" evidence="3">
    <location>
        <begin position="761"/>
        <end position="772"/>
    </location>
</feature>
<feature type="region of interest" description="Disordered" evidence="3">
    <location>
        <begin position="509"/>
        <end position="529"/>
    </location>
</feature>
<evidence type="ECO:0000256" key="2">
    <source>
        <dbReference type="ARBA" id="ARBA00020188"/>
    </source>
</evidence>
<evidence type="ECO:0000313" key="5">
    <source>
        <dbReference type="Proteomes" id="UP000242188"/>
    </source>
</evidence>
<sequence>MASESSIRCKRWREKRKDDVEYWNQERSRKREARRTRPDEKKQHDRELSRKRQKKFRDRKKQKRCKESSSVIEVDGPTVETGIVTEDVSSGSHDADMSANLISVPESDYMLLESDAITSSNFRETYPDGIKDGNSPTPDLHYLKSNRSAKETAPHINLIQNEDGKGIDIINNDNARQAYFETIQTKLSLVEDFNSVKSRCNSISQYIEQTFSIRDLPTLDVRGYHLDNVASTLYPHDDSPNNLVPIRTVGDGNCLPRVGSLFAFGNEKHHVEMRVRIFMELCQFEDYYLDDSYLNRGTEKSVGNIAMTLAQYSVDYFLTDKHMCREAFRKYMNAVLQPNTFNGIWSIFALASVLGVQIFSIYPSYGGYNVRRHLHRQVMPRICRHDNDRIVHIMWTSTQGKQQEPSSWTPNHFVAVLPTQEPIHSSVQEDRVGPKMLNIQVGTDQSGSDVHSGITPSNPMDVPSKYRPNEKVETPTFITLQNVSREYSTVPLIHEAPERTILLQQTGHDNPTMPSLSVSEGSVDGNDTQRRHEDRCLSHPNEELLYLCTTCNGLPICYKCHLQGHQCHKLTDLKACLAESETLYVTKLTKKEEHLKDDIEKRKLDHVRNMQCIESEIEDAHTFYKEQLTTWVCNQKACVRDRDQNIRRQLQDLAAQIGNPDTSVEEKLLELRKLPVSQRLSVMSTEPQQETISGGYPRTKLVFRDRPVHFLGMLGTLAEIPCQSDISTTDGSMQAAYGSEPLRVPDGDNGRTQAEREGPRKSTNGTAKTDLSTMNNYDKRFKGLEGNILESSMFTQNDHAWIPGSIETLTNNHQQSPHGTSHNVQSSAYGRLEVPLLNGPIQMLDRLSPVQNSTGTQINEVETELNHDHVTFAGNTRNENKCTRLDTSNVIKADIWVKAVKGTDYDMIGSHHHIHRSTTDIATEPFMTTNFSQTTSKQRHCDPGFTGLVRMETQNSRNSETRKYVSEGQALDTTVHPVNLIPADKLTHIPTGILNDVSKTGVIQQENLLNPEQIIYDLRFCDVDDDNVLWVLRSEAKITGIRL</sequence>
<dbReference type="SUPFAM" id="SSF57845">
    <property type="entry name" value="B-box zinc-binding domain"/>
    <property type="match status" value="1"/>
</dbReference>
<dbReference type="Proteomes" id="UP000242188">
    <property type="component" value="Unassembled WGS sequence"/>
</dbReference>
<comment type="caution">
    <text evidence="4">The sequence shown here is derived from an EMBL/GenBank/DDBJ whole genome shotgun (WGS) entry which is preliminary data.</text>
</comment>
<comment type="similarity">
    <text evidence="1">Belongs to the vertnin family.</text>
</comment>
<feature type="compositionally biased region" description="Polar residues" evidence="3">
    <location>
        <begin position="443"/>
        <end position="458"/>
    </location>
</feature>
<dbReference type="OrthoDB" id="10043303at2759"/>
<proteinExistence type="inferred from homology"/>
<feature type="compositionally biased region" description="Basic residues" evidence="3">
    <location>
        <begin position="51"/>
        <end position="64"/>
    </location>
</feature>
<dbReference type="AlphaFoldDB" id="A0A210PEX5"/>
<reference evidence="4 5" key="1">
    <citation type="journal article" date="2017" name="Nat. Ecol. Evol.">
        <title>Scallop genome provides insights into evolution of bilaterian karyotype and development.</title>
        <authorList>
            <person name="Wang S."/>
            <person name="Zhang J."/>
            <person name="Jiao W."/>
            <person name="Li J."/>
            <person name="Xun X."/>
            <person name="Sun Y."/>
            <person name="Guo X."/>
            <person name="Huan P."/>
            <person name="Dong B."/>
            <person name="Zhang L."/>
            <person name="Hu X."/>
            <person name="Sun X."/>
            <person name="Wang J."/>
            <person name="Zhao C."/>
            <person name="Wang Y."/>
            <person name="Wang D."/>
            <person name="Huang X."/>
            <person name="Wang R."/>
            <person name="Lv J."/>
            <person name="Li Y."/>
            <person name="Zhang Z."/>
            <person name="Liu B."/>
            <person name="Lu W."/>
            <person name="Hui Y."/>
            <person name="Liang J."/>
            <person name="Zhou Z."/>
            <person name="Hou R."/>
            <person name="Li X."/>
            <person name="Liu Y."/>
            <person name="Li H."/>
            <person name="Ning X."/>
            <person name="Lin Y."/>
            <person name="Zhao L."/>
            <person name="Xing Q."/>
            <person name="Dou J."/>
            <person name="Li Y."/>
            <person name="Mao J."/>
            <person name="Guo H."/>
            <person name="Dou H."/>
            <person name="Li T."/>
            <person name="Mu C."/>
            <person name="Jiang W."/>
            <person name="Fu Q."/>
            <person name="Fu X."/>
            <person name="Miao Y."/>
            <person name="Liu J."/>
            <person name="Yu Q."/>
            <person name="Li R."/>
            <person name="Liao H."/>
            <person name="Li X."/>
            <person name="Kong Y."/>
            <person name="Jiang Z."/>
            <person name="Chourrout D."/>
            <person name="Li R."/>
            <person name="Bao Z."/>
        </authorList>
    </citation>
    <scope>NUCLEOTIDE SEQUENCE [LARGE SCALE GENOMIC DNA]</scope>
    <source>
        <strain evidence="4 5">PY_sf001</strain>
    </source>
</reference>
<dbReference type="PANTHER" id="PTHR16081:SF0">
    <property type="entry name" value="VERTNIN"/>
    <property type="match status" value="1"/>
</dbReference>
<feature type="compositionally biased region" description="Basic and acidic residues" evidence="3">
    <location>
        <begin position="743"/>
        <end position="760"/>
    </location>
</feature>
<feature type="region of interest" description="Disordered" evidence="3">
    <location>
        <begin position="728"/>
        <end position="772"/>
    </location>
</feature>
<dbReference type="GO" id="GO:0000785">
    <property type="term" value="C:chromatin"/>
    <property type="evidence" value="ECO:0007669"/>
    <property type="project" value="TreeGrafter"/>
</dbReference>
<feature type="region of interest" description="Disordered" evidence="3">
    <location>
        <begin position="443"/>
        <end position="467"/>
    </location>
</feature>
<feature type="region of interest" description="Disordered" evidence="3">
    <location>
        <begin position="16"/>
        <end position="73"/>
    </location>
</feature>
<dbReference type="EMBL" id="NEDP02076744">
    <property type="protein sequence ID" value="OWF35017.1"/>
    <property type="molecule type" value="Genomic_DNA"/>
</dbReference>
<organism evidence="4 5">
    <name type="scientific">Mizuhopecten yessoensis</name>
    <name type="common">Japanese scallop</name>
    <name type="synonym">Patinopecten yessoensis</name>
    <dbReference type="NCBI Taxonomy" id="6573"/>
    <lineage>
        <taxon>Eukaryota</taxon>
        <taxon>Metazoa</taxon>
        <taxon>Spiralia</taxon>
        <taxon>Lophotrochozoa</taxon>
        <taxon>Mollusca</taxon>
        <taxon>Bivalvia</taxon>
        <taxon>Autobranchia</taxon>
        <taxon>Pteriomorphia</taxon>
        <taxon>Pectinida</taxon>
        <taxon>Pectinoidea</taxon>
        <taxon>Pectinidae</taxon>
        <taxon>Mizuhopecten</taxon>
    </lineage>
</organism>
<dbReference type="CDD" id="cd22791">
    <property type="entry name" value="OTU_VRTN"/>
    <property type="match status" value="1"/>
</dbReference>
<dbReference type="Gene3D" id="3.30.160.60">
    <property type="entry name" value="Classic Zinc Finger"/>
    <property type="match status" value="1"/>
</dbReference>
<protein>
    <recommendedName>
        <fullName evidence="2">Vertnin</fullName>
    </recommendedName>
</protein>
<gene>
    <name evidence="4" type="ORF">KP79_PYT22220</name>
</gene>
<dbReference type="GO" id="GO:0006357">
    <property type="term" value="P:regulation of transcription by RNA polymerase II"/>
    <property type="evidence" value="ECO:0007669"/>
    <property type="project" value="TreeGrafter"/>
</dbReference>
<keyword evidence="5" id="KW-1185">Reference proteome</keyword>
<evidence type="ECO:0000256" key="1">
    <source>
        <dbReference type="ARBA" id="ARBA00007290"/>
    </source>
</evidence>
<name>A0A210PEX5_MIZYE</name>
<feature type="compositionally biased region" description="Basic and acidic residues" evidence="3">
    <location>
        <begin position="16"/>
        <end position="50"/>
    </location>
</feature>
<dbReference type="InterPro" id="IPR038822">
    <property type="entry name" value="Vertnin-like"/>
</dbReference>
<accession>A0A210PEX5</accession>
<dbReference type="InterPro" id="IPR047273">
    <property type="entry name" value="VRTN_OTU_dom"/>
</dbReference>
<evidence type="ECO:0000256" key="3">
    <source>
        <dbReference type="SAM" id="MobiDB-lite"/>
    </source>
</evidence>
<feature type="compositionally biased region" description="Polar residues" evidence="3">
    <location>
        <begin position="509"/>
        <end position="520"/>
    </location>
</feature>
<evidence type="ECO:0000313" key="4">
    <source>
        <dbReference type="EMBL" id="OWF35017.1"/>
    </source>
</evidence>
<dbReference type="PANTHER" id="PTHR16081">
    <property type="entry name" value="VERTNIN"/>
    <property type="match status" value="1"/>
</dbReference>